<dbReference type="InterPro" id="IPR047692">
    <property type="entry name" value="T4P_ComGB"/>
</dbReference>
<keyword evidence="6 7" id="KW-0472">Membrane</keyword>
<sequence>MDLYLKRFIKIRKERLSNEIQLRFLQRLSRLLSNGYPLIEALDVIKWDKQLTTSATLITNALKNGSSIDQAFDKAAFHPTITAYLYFVRANGDIQGSIDKCLDMYEQRMKYTKKFQQIIRYPLILIFIFSLLLYFIKQYVLPSFEELFQTSTESSSMIAISIVLIDLLSSTVIVLSILLIVGIVIWRFARHKLTISKQINLYRALPIYRKFLKLQTSFLFATHFSTLLKTGMSFKEILIHMSEQNKLPIIAHYSTLITEELMRGLPIIPLLSEMSFLENQLSSIFQKNADVNALEKDLNVYAEFVTEEIQRKIMKIITFIQPLFFIVLASFIIFIYVTLMWPMFQLIQSI</sequence>
<dbReference type="InterPro" id="IPR018076">
    <property type="entry name" value="T2SS_GspF_dom"/>
</dbReference>
<evidence type="ECO:0000256" key="2">
    <source>
        <dbReference type="ARBA" id="ARBA00005745"/>
    </source>
</evidence>
<proteinExistence type="inferred from homology"/>
<dbReference type="PANTHER" id="PTHR30012:SF0">
    <property type="entry name" value="TYPE II SECRETION SYSTEM PROTEIN F-RELATED"/>
    <property type="match status" value="1"/>
</dbReference>
<feature type="domain" description="Type II secretion system protein GspF" evidence="8">
    <location>
        <begin position="24"/>
        <end position="142"/>
    </location>
</feature>
<organism evidence="9 10">
    <name type="scientific">Virgibacillus natechei</name>
    <dbReference type="NCBI Taxonomy" id="1216297"/>
    <lineage>
        <taxon>Bacteria</taxon>
        <taxon>Bacillati</taxon>
        <taxon>Bacillota</taxon>
        <taxon>Bacilli</taxon>
        <taxon>Bacillales</taxon>
        <taxon>Bacillaceae</taxon>
        <taxon>Virgibacillus</taxon>
    </lineage>
</organism>
<evidence type="ECO:0000256" key="1">
    <source>
        <dbReference type="ARBA" id="ARBA00004651"/>
    </source>
</evidence>
<comment type="similarity">
    <text evidence="2">Belongs to the GSP F family.</text>
</comment>
<dbReference type="RefSeq" id="WP_209462920.1">
    <property type="nucleotide sequence ID" value="NZ_CP110224.1"/>
</dbReference>
<comment type="caution">
    <text evidence="9">The sequence shown here is derived from an EMBL/GenBank/DDBJ whole genome shotgun (WGS) entry which is preliminary data.</text>
</comment>
<accession>A0ABS4IGM8</accession>
<evidence type="ECO:0000256" key="6">
    <source>
        <dbReference type="ARBA" id="ARBA00023136"/>
    </source>
</evidence>
<evidence type="ECO:0000313" key="10">
    <source>
        <dbReference type="Proteomes" id="UP001519345"/>
    </source>
</evidence>
<feature type="transmembrane region" description="Helical" evidence="7">
    <location>
        <begin position="156"/>
        <end position="189"/>
    </location>
</feature>
<dbReference type="EMBL" id="JAGGKX010000007">
    <property type="protein sequence ID" value="MBP1969740.1"/>
    <property type="molecule type" value="Genomic_DNA"/>
</dbReference>
<keyword evidence="10" id="KW-1185">Reference proteome</keyword>
<evidence type="ECO:0000259" key="8">
    <source>
        <dbReference type="Pfam" id="PF00482"/>
    </source>
</evidence>
<keyword evidence="3" id="KW-1003">Cell membrane</keyword>
<reference evidence="9 10" key="1">
    <citation type="submission" date="2021-03" db="EMBL/GenBank/DDBJ databases">
        <title>Genomic Encyclopedia of Type Strains, Phase IV (KMG-IV): sequencing the most valuable type-strain genomes for metagenomic binning, comparative biology and taxonomic classification.</title>
        <authorList>
            <person name="Goeker M."/>
        </authorList>
    </citation>
    <scope>NUCLEOTIDE SEQUENCE [LARGE SCALE GENOMIC DNA]</scope>
    <source>
        <strain evidence="9 10">DSM 25609</strain>
    </source>
</reference>
<comment type="subcellular location">
    <subcellularLocation>
        <location evidence="1">Cell membrane</location>
        <topology evidence="1">Multi-pass membrane protein</topology>
    </subcellularLocation>
</comment>
<feature type="transmembrane region" description="Helical" evidence="7">
    <location>
        <begin position="118"/>
        <end position="136"/>
    </location>
</feature>
<dbReference type="Pfam" id="PF00482">
    <property type="entry name" value="T2SSF"/>
    <property type="match status" value="2"/>
</dbReference>
<feature type="transmembrane region" description="Helical" evidence="7">
    <location>
        <begin position="319"/>
        <end position="344"/>
    </location>
</feature>
<evidence type="ECO:0000256" key="5">
    <source>
        <dbReference type="ARBA" id="ARBA00022989"/>
    </source>
</evidence>
<feature type="domain" description="Type II secretion system protein GspF" evidence="8">
    <location>
        <begin position="220"/>
        <end position="342"/>
    </location>
</feature>
<keyword evidence="5 7" id="KW-1133">Transmembrane helix</keyword>
<dbReference type="InterPro" id="IPR042094">
    <property type="entry name" value="T2SS_GspF_sf"/>
</dbReference>
<dbReference type="Proteomes" id="UP001519345">
    <property type="component" value="Unassembled WGS sequence"/>
</dbReference>
<dbReference type="PANTHER" id="PTHR30012">
    <property type="entry name" value="GENERAL SECRETION PATHWAY PROTEIN"/>
    <property type="match status" value="1"/>
</dbReference>
<dbReference type="InterPro" id="IPR003004">
    <property type="entry name" value="GspF/PilC"/>
</dbReference>
<evidence type="ECO:0000313" key="9">
    <source>
        <dbReference type="EMBL" id="MBP1969740.1"/>
    </source>
</evidence>
<name>A0ABS4IGM8_9BACI</name>
<dbReference type="NCBIfam" id="NF041012">
    <property type="entry name" value="T4P_ComGB"/>
    <property type="match status" value="1"/>
</dbReference>
<evidence type="ECO:0000256" key="7">
    <source>
        <dbReference type="SAM" id="Phobius"/>
    </source>
</evidence>
<evidence type="ECO:0000256" key="3">
    <source>
        <dbReference type="ARBA" id="ARBA00022475"/>
    </source>
</evidence>
<gene>
    <name evidence="9" type="ORF">J2Z83_001847</name>
</gene>
<evidence type="ECO:0000256" key="4">
    <source>
        <dbReference type="ARBA" id="ARBA00022692"/>
    </source>
</evidence>
<dbReference type="Gene3D" id="1.20.81.30">
    <property type="entry name" value="Type II secretion system (T2SS), domain F"/>
    <property type="match status" value="2"/>
</dbReference>
<protein>
    <submittedName>
        <fullName evidence="9">Competence protein ComGB</fullName>
    </submittedName>
</protein>
<keyword evidence="4 7" id="KW-0812">Transmembrane</keyword>